<dbReference type="InterPro" id="IPR010064">
    <property type="entry name" value="HK97-gp10_tail"/>
</dbReference>
<dbReference type="RefSeq" id="WP_226750288.1">
    <property type="nucleotide sequence ID" value="NZ_JAEINI020000002.1"/>
</dbReference>
<protein>
    <submittedName>
        <fullName evidence="1">HK97 gp10 family phage protein</fullName>
    </submittedName>
</protein>
<dbReference type="Proteomes" id="UP000633814">
    <property type="component" value="Unassembled WGS sequence"/>
</dbReference>
<keyword evidence="2" id="KW-1185">Reference proteome</keyword>
<gene>
    <name evidence="1" type="ORF">JAO78_005170</name>
</gene>
<reference evidence="1 2" key="1">
    <citation type="submission" date="2021-10" db="EMBL/GenBank/DDBJ databases">
        <title>Alishewanella koreense sp. nov. isolated from seawater of southwestern coast in South Korea and the proposal for the reclassification of Rheinheimera perlucida and Rheinheimera tuosuensis as Arsukibacterium perlucida and Arsukibacterium tuosuensis.</title>
        <authorList>
            <person name="Kim K.H."/>
            <person name="Ruan W."/>
            <person name="Kim K.R."/>
            <person name="Baek J.H."/>
            <person name="Jeon C.O."/>
        </authorList>
    </citation>
    <scope>NUCLEOTIDE SEQUENCE [LARGE SCALE GENOMIC DNA]</scope>
    <source>
        <strain evidence="1 2">16-MA</strain>
    </source>
</reference>
<evidence type="ECO:0000313" key="2">
    <source>
        <dbReference type="Proteomes" id="UP000633814"/>
    </source>
</evidence>
<name>A0ABS8C1K0_9ALTE</name>
<proteinExistence type="predicted"/>
<dbReference type="NCBIfam" id="TIGR01725">
    <property type="entry name" value="phge_HK97_gp10"/>
    <property type="match status" value="1"/>
</dbReference>
<organism evidence="1 2">
    <name type="scientific">Alishewanella maricola</name>
    <dbReference type="NCBI Taxonomy" id="2795740"/>
    <lineage>
        <taxon>Bacteria</taxon>
        <taxon>Pseudomonadati</taxon>
        <taxon>Pseudomonadota</taxon>
        <taxon>Gammaproteobacteria</taxon>
        <taxon>Alteromonadales</taxon>
        <taxon>Alteromonadaceae</taxon>
        <taxon>Alishewanella</taxon>
    </lineage>
</organism>
<dbReference type="Pfam" id="PF04883">
    <property type="entry name" value="HK97-gp10_like"/>
    <property type="match status" value="1"/>
</dbReference>
<accession>A0ABS8C1K0</accession>
<dbReference type="EMBL" id="JAEINI020000002">
    <property type="protein sequence ID" value="MCB5226202.1"/>
    <property type="molecule type" value="Genomic_DNA"/>
</dbReference>
<comment type="caution">
    <text evidence="1">The sequence shown here is derived from an EMBL/GenBank/DDBJ whole genome shotgun (WGS) entry which is preliminary data.</text>
</comment>
<evidence type="ECO:0000313" key="1">
    <source>
        <dbReference type="EMBL" id="MCB5226202.1"/>
    </source>
</evidence>
<sequence length="153" mass="17640">MSNKVKFSLVGFNEIQKKLQMLNQEVRFKASRSALRRSAGIVMRSAKENALTVDDKKTGRRIADNIALRFGTKVFNSTGKQLYRIGVNTRWQNTQKGNPDEGYKGNTPHWHLVEFGTRRSRERKYLRPALTNNVNNVINKFGTEIMKEINKLL</sequence>